<keyword evidence="6" id="KW-1185">Reference proteome</keyword>
<dbReference type="CDD" id="cd01614">
    <property type="entry name" value="EutN_CcmL"/>
    <property type="match status" value="1"/>
</dbReference>
<name>A0AAC9RL21_9CLOT</name>
<evidence type="ECO:0000313" key="5">
    <source>
        <dbReference type="EMBL" id="ARE87639.1"/>
    </source>
</evidence>
<evidence type="ECO:0000313" key="7">
    <source>
        <dbReference type="Proteomes" id="UP000192478"/>
    </source>
</evidence>
<dbReference type="PANTHER" id="PTHR36539">
    <property type="entry name" value="ETHANOLAMINE UTILIZATION PROTEIN EUTN"/>
    <property type="match status" value="1"/>
</dbReference>
<dbReference type="Proteomes" id="UP000192478">
    <property type="component" value="Chromosome"/>
</dbReference>
<dbReference type="RefSeq" id="WP_070969956.1">
    <property type="nucleotide sequence ID" value="NZ_CP017603.1"/>
</dbReference>
<sequence>MFLAKVIGRVVSTQKNQNLVGAKLLLVRSIDEKGNSIKDNVFVAVDTVGAGSGEIVLIDWGSSAYEDIRISSDMAIVGIIDSVEIDIE</sequence>
<evidence type="ECO:0000256" key="1">
    <source>
        <dbReference type="ARBA" id="ARBA00023587"/>
    </source>
</evidence>
<proteinExistence type="predicted"/>
<keyword evidence="3" id="KW-1283">Bacterial microcompartment</keyword>
<evidence type="ECO:0000256" key="2">
    <source>
        <dbReference type="ARBA" id="ARBA00023669"/>
    </source>
</evidence>
<accession>A0AAC9RL21</accession>
<dbReference type="InterPro" id="IPR004992">
    <property type="entry name" value="EutN_CcmL"/>
</dbReference>
<dbReference type="PROSITE" id="PS51932">
    <property type="entry name" value="BMV"/>
    <property type="match status" value="1"/>
</dbReference>
<keyword evidence="2" id="KW-1282">Carboxysome</keyword>
<dbReference type="AlphaFoldDB" id="A0AAC9RL21"/>
<evidence type="ECO:0000256" key="3">
    <source>
        <dbReference type="ARBA" id="ARBA00024446"/>
    </source>
</evidence>
<reference evidence="5 7" key="2">
    <citation type="submission" date="2017-03" db="EMBL/GenBank/DDBJ databases">
        <title>Complete sequence of Clostridium formicaceticum DSM 92.</title>
        <authorList>
            <person name="Poehlein A."/>
            <person name="Karl M."/>
            <person name="Bengelsdorf F.R."/>
            <person name="Duerre P."/>
            <person name="Daniel R."/>
        </authorList>
    </citation>
    <scope>NUCLEOTIDE SEQUENCE [LARGE SCALE GENOMIC DNA]</scope>
    <source>
        <strain evidence="5 7">DSM 92</strain>
    </source>
</reference>
<organism evidence="5 7">
    <name type="scientific">Clostridium formicaceticum</name>
    <dbReference type="NCBI Taxonomy" id="1497"/>
    <lineage>
        <taxon>Bacteria</taxon>
        <taxon>Bacillati</taxon>
        <taxon>Bacillota</taxon>
        <taxon>Clostridia</taxon>
        <taxon>Eubacteriales</taxon>
        <taxon>Clostridiaceae</taxon>
        <taxon>Clostridium</taxon>
    </lineage>
</organism>
<dbReference type="KEGG" id="cfm:BJL90_15480"/>
<dbReference type="InterPro" id="IPR036677">
    <property type="entry name" value="EutN_CcmL_sf"/>
</dbReference>
<dbReference type="EMBL" id="CP020559">
    <property type="protein sequence ID" value="ARE87639.1"/>
    <property type="molecule type" value="Genomic_DNA"/>
</dbReference>
<dbReference type="PANTHER" id="PTHR36539:SF1">
    <property type="entry name" value="BACTERIAL MICROCOMPARTMENT SHELL VERTEX PROTEIN EUTN"/>
    <property type="match status" value="1"/>
</dbReference>
<reference evidence="4 6" key="1">
    <citation type="submission" date="2016-10" db="EMBL/GenBank/DDBJ databases">
        <title>Complete Genome Sequence of Acetogen Clostridium formicoaceticum ATCC 27076.</title>
        <authorList>
            <person name="Bao T."/>
            <person name="Cheng C."/>
            <person name="Zhao J."/>
            <person name="Yang S.-T."/>
            <person name="Wang J."/>
            <person name="Wang M."/>
        </authorList>
    </citation>
    <scope>NUCLEOTIDE SEQUENCE [LARGE SCALE GENOMIC DNA]</scope>
    <source>
        <strain evidence="4 6">ATCC 27076</strain>
    </source>
</reference>
<dbReference type="Gene3D" id="2.40.50.220">
    <property type="entry name" value="EutN/Ccml"/>
    <property type="match status" value="1"/>
</dbReference>
<dbReference type="Pfam" id="PF03319">
    <property type="entry name" value="EutN_CcmL"/>
    <property type="match status" value="1"/>
</dbReference>
<dbReference type="EMBL" id="CP017603">
    <property type="protein sequence ID" value="AOY77124.1"/>
    <property type="molecule type" value="Genomic_DNA"/>
</dbReference>
<gene>
    <name evidence="5" type="primary">ccmL</name>
    <name evidence="4" type="ORF">BJL90_15480</name>
    <name evidence="5" type="ORF">CLFO_20390</name>
</gene>
<dbReference type="SUPFAM" id="SSF159133">
    <property type="entry name" value="EutN/CcmL-like"/>
    <property type="match status" value="1"/>
</dbReference>
<comment type="subcellular location">
    <subcellularLocation>
        <location evidence="1">Carboxysome</location>
    </subcellularLocation>
</comment>
<evidence type="ECO:0000313" key="4">
    <source>
        <dbReference type="EMBL" id="AOY77124.1"/>
    </source>
</evidence>
<dbReference type="GO" id="GO:0031470">
    <property type="term" value="C:carboxysome"/>
    <property type="evidence" value="ECO:0007669"/>
    <property type="project" value="UniProtKB-SubCell"/>
</dbReference>
<dbReference type="Proteomes" id="UP000177894">
    <property type="component" value="Chromosome"/>
</dbReference>
<evidence type="ECO:0000313" key="6">
    <source>
        <dbReference type="Proteomes" id="UP000177894"/>
    </source>
</evidence>
<protein>
    <submittedName>
        <fullName evidence="5">Carbon dioxide concentrating mechanism protein CcmL</fullName>
    </submittedName>
    <submittedName>
        <fullName evidence="4">Ethanolamine utilization protein EutN</fullName>
    </submittedName>
</protein>